<protein>
    <submittedName>
        <fullName evidence="3">Glycosyltransferase family 1 protein</fullName>
    </submittedName>
</protein>
<evidence type="ECO:0000259" key="1">
    <source>
        <dbReference type="Pfam" id="PF00534"/>
    </source>
</evidence>
<proteinExistence type="predicted"/>
<evidence type="ECO:0000313" key="3">
    <source>
        <dbReference type="EMBL" id="AVR47450.1"/>
    </source>
</evidence>
<evidence type="ECO:0000313" key="4">
    <source>
        <dbReference type="Proteomes" id="UP000241507"/>
    </source>
</evidence>
<dbReference type="AlphaFoldDB" id="A0A2R3ZB29"/>
<dbReference type="Proteomes" id="UP000241507">
    <property type="component" value="Chromosome"/>
</dbReference>
<dbReference type="InterPro" id="IPR050194">
    <property type="entry name" value="Glycosyltransferase_grp1"/>
</dbReference>
<dbReference type="CDD" id="cd03801">
    <property type="entry name" value="GT4_PimA-like"/>
    <property type="match status" value="1"/>
</dbReference>
<gene>
    <name evidence="3" type="ORF">C7S20_11465</name>
</gene>
<keyword evidence="4" id="KW-1185">Reference proteome</keyword>
<dbReference type="KEGG" id="grs:C7S20_11465"/>
<name>A0A2R3ZB29_9FLAO</name>
<dbReference type="Pfam" id="PF13439">
    <property type="entry name" value="Glyco_transf_4"/>
    <property type="match status" value="1"/>
</dbReference>
<accession>A0A2R3ZB29</accession>
<dbReference type="SUPFAM" id="SSF53756">
    <property type="entry name" value="UDP-Glycosyltransferase/glycogen phosphorylase"/>
    <property type="match status" value="1"/>
</dbReference>
<evidence type="ECO:0000259" key="2">
    <source>
        <dbReference type="Pfam" id="PF13439"/>
    </source>
</evidence>
<dbReference type="PANTHER" id="PTHR45947">
    <property type="entry name" value="SULFOQUINOVOSYL TRANSFERASE SQD2"/>
    <property type="match status" value="1"/>
</dbReference>
<dbReference type="EMBL" id="CP028136">
    <property type="protein sequence ID" value="AVR47450.1"/>
    <property type="molecule type" value="Genomic_DNA"/>
</dbReference>
<sequence>MNILQVSSGKKVGGGQKQLENLCLELNELDKEVKTFILCIKNSDFEKYLSKKDLEFDSAPLSFNLDPRFLRKIISIVKEKKIDLIHIHGSAALTLCIIATKLAKLPPFVFSKKTSFPIKNRKQTLYKYNHPNLKKILCVSETTRKIASESIKDHSKLVRVYHGSRIKNTDPPFDLRKKLNISEDKIIVGTIANHIRAKNLETWVATIAEIINIRKYENFHFVQIGSFTSRTENLQEEIKSKGLEASISMLGFVEEASALIPQFDISLLTSQSEGLPQFIFESFFYKTPVVSTAVGGIPEIIKDGENGFLTEPFNSEQLADKLIALQENPELGKKFSERSHKIFLNNFTSRKMAENTLAEYKKVINGKV</sequence>
<organism evidence="3 4">
    <name type="scientific">Christiangramia fulva</name>
    <dbReference type="NCBI Taxonomy" id="2126553"/>
    <lineage>
        <taxon>Bacteria</taxon>
        <taxon>Pseudomonadati</taxon>
        <taxon>Bacteroidota</taxon>
        <taxon>Flavobacteriia</taxon>
        <taxon>Flavobacteriales</taxon>
        <taxon>Flavobacteriaceae</taxon>
        <taxon>Christiangramia</taxon>
    </lineage>
</organism>
<dbReference type="Gene3D" id="3.40.50.2000">
    <property type="entry name" value="Glycogen Phosphorylase B"/>
    <property type="match status" value="2"/>
</dbReference>
<dbReference type="GO" id="GO:0016758">
    <property type="term" value="F:hexosyltransferase activity"/>
    <property type="evidence" value="ECO:0007669"/>
    <property type="project" value="TreeGrafter"/>
</dbReference>
<dbReference type="Pfam" id="PF00534">
    <property type="entry name" value="Glycos_transf_1"/>
    <property type="match status" value="1"/>
</dbReference>
<keyword evidence="3" id="KW-0808">Transferase</keyword>
<dbReference type="OrthoDB" id="1522162at2"/>
<feature type="domain" description="Glycosyl transferase family 1" evidence="1">
    <location>
        <begin position="175"/>
        <end position="340"/>
    </location>
</feature>
<dbReference type="PANTHER" id="PTHR45947:SF3">
    <property type="entry name" value="SULFOQUINOVOSYL TRANSFERASE SQD2"/>
    <property type="match status" value="1"/>
</dbReference>
<dbReference type="InterPro" id="IPR028098">
    <property type="entry name" value="Glyco_trans_4-like_N"/>
</dbReference>
<feature type="domain" description="Glycosyltransferase subfamily 4-like N-terminal" evidence="2">
    <location>
        <begin position="12"/>
        <end position="163"/>
    </location>
</feature>
<dbReference type="InterPro" id="IPR001296">
    <property type="entry name" value="Glyco_trans_1"/>
</dbReference>
<reference evidence="4" key="1">
    <citation type="submission" date="2018-03" db="EMBL/GenBank/DDBJ databases">
        <title>Gramella fulva sp. nov., isolated from a dry surface of tidal flat.</title>
        <authorList>
            <person name="Hwang S.H."/>
            <person name="Hwang W.M."/>
            <person name="Kang K."/>
            <person name="Ahn T.-Y."/>
        </authorList>
    </citation>
    <scope>NUCLEOTIDE SEQUENCE [LARGE SCALE GENOMIC DNA]</scope>
    <source>
        <strain evidence="4">SH35</strain>
    </source>
</reference>